<comment type="caution">
    <text evidence="2">The sequence shown here is derived from an EMBL/GenBank/DDBJ whole genome shotgun (WGS) entry which is preliminary data.</text>
</comment>
<proteinExistence type="predicted"/>
<dbReference type="Proteomes" id="UP000799444">
    <property type="component" value="Unassembled WGS sequence"/>
</dbReference>
<feature type="coiled-coil region" evidence="1">
    <location>
        <begin position="141"/>
        <end position="189"/>
    </location>
</feature>
<accession>A0A9P4QP32</accession>
<evidence type="ECO:0000256" key="1">
    <source>
        <dbReference type="SAM" id="Coils"/>
    </source>
</evidence>
<protein>
    <submittedName>
        <fullName evidence="2">Uncharacterized protein</fullName>
    </submittedName>
</protein>
<keyword evidence="3" id="KW-1185">Reference proteome</keyword>
<dbReference type="OrthoDB" id="5430054at2759"/>
<evidence type="ECO:0000313" key="3">
    <source>
        <dbReference type="Proteomes" id="UP000799444"/>
    </source>
</evidence>
<feature type="coiled-coil region" evidence="1">
    <location>
        <begin position="55"/>
        <end position="103"/>
    </location>
</feature>
<dbReference type="AlphaFoldDB" id="A0A9P4QP32"/>
<organism evidence="2 3">
    <name type="scientific">Polyplosphaeria fusca</name>
    <dbReference type="NCBI Taxonomy" id="682080"/>
    <lineage>
        <taxon>Eukaryota</taxon>
        <taxon>Fungi</taxon>
        <taxon>Dikarya</taxon>
        <taxon>Ascomycota</taxon>
        <taxon>Pezizomycotina</taxon>
        <taxon>Dothideomycetes</taxon>
        <taxon>Pleosporomycetidae</taxon>
        <taxon>Pleosporales</taxon>
        <taxon>Tetraplosphaeriaceae</taxon>
        <taxon>Polyplosphaeria</taxon>
    </lineage>
</organism>
<keyword evidence="1" id="KW-0175">Coiled coil</keyword>
<name>A0A9P4QP32_9PLEO</name>
<reference evidence="2" key="1">
    <citation type="journal article" date="2020" name="Stud. Mycol.">
        <title>101 Dothideomycetes genomes: a test case for predicting lifestyles and emergence of pathogens.</title>
        <authorList>
            <person name="Haridas S."/>
            <person name="Albert R."/>
            <person name="Binder M."/>
            <person name="Bloem J."/>
            <person name="Labutti K."/>
            <person name="Salamov A."/>
            <person name="Andreopoulos B."/>
            <person name="Baker S."/>
            <person name="Barry K."/>
            <person name="Bills G."/>
            <person name="Bluhm B."/>
            <person name="Cannon C."/>
            <person name="Castanera R."/>
            <person name="Culley D."/>
            <person name="Daum C."/>
            <person name="Ezra D."/>
            <person name="Gonzalez J."/>
            <person name="Henrissat B."/>
            <person name="Kuo A."/>
            <person name="Liang C."/>
            <person name="Lipzen A."/>
            <person name="Lutzoni F."/>
            <person name="Magnuson J."/>
            <person name="Mondo S."/>
            <person name="Nolan M."/>
            <person name="Ohm R."/>
            <person name="Pangilinan J."/>
            <person name="Park H.-J."/>
            <person name="Ramirez L."/>
            <person name="Alfaro M."/>
            <person name="Sun H."/>
            <person name="Tritt A."/>
            <person name="Yoshinaga Y."/>
            <person name="Zwiers L.-H."/>
            <person name="Turgeon B."/>
            <person name="Goodwin S."/>
            <person name="Spatafora J."/>
            <person name="Crous P."/>
            <person name="Grigoriev I."/>
        </authorList>
    </citation>
    <scope>NUCLEOTIDE SEQUENCE</scope>
    <source>
        <strain evidence="2">CBS 125425</strain>
    </source>
</reference>
<dbReference type="EMBL" id="ML996254">
    <property type="protein sequence ID" value="KAF2729145.1"/>
    <property type="molecule type" value="Genomic_DNA"/>
</dbReference>
<evidence type="ECO:0000313" key="2">
    <source>
        <dbReference type="EMBL" id="KAF2729145.1"/>
    </source>
</evidence>
<sequence>MVFERFKGNSSKENPAVTVLKEIAEIVSVALKFDSKSEEACDFPHDHKDRDVCDVKLLEQRYMKLFLELREIEKERHRLHGKAEEMQTILDVQTKKIQLLEQDQRFYEIQSRKKDAEYGSKLKQLENQQRETLDEVVADHRQQQLDSKRKHKERNQQYEADISNLKIEKRNLERQIARDRDDMVKQLEQQRETSEASETVLRQYHKEERQKHEKELGRLVKDIQSRNKALVARETFTPIEDGQLKSSFFDIDREVDKLSRLNWSFNHSDWSDTLQAQISDNPKRLKKYILQDTIWAALFDDIFCSPFRVFGSEGKIIEANWSEAYGQGTANTGGYTWPKPDFGAERWRYETVRQCQEIVQTTVSDYHPQVKLHHSYRAHLESVQERILMQLKKVNEVDEKTRQLLRTIIDKAAKAWILFGTQRCRLVIVIHGLDSTIDSKGPEKEHNGNVELVLRPELRRIGDSDGQALDKEQVVVGCEGEAKKILYTL</sequence>
<gene>
    <name evidence="2" type="ORF">EJ04DRAFT_580833</name>
</gene>